<feature type="domain" description="CRAL-TRIO" evidence="6">
    <location>
        <begin position="111"/>
        <end position="208"/>
    </location>
</feature>
<dbReference type="SUPFAM" id="SSF52087">
    <property type="entry name" value="CRAL/TRIO domain"/>
    <property type="match status" value="1"/>
</dbReference>
<organism evidence="7 8">
    <name type="scientific">Castilleja foliolosa</name>
    <dbReference type="NCBI Taxonomy" id="1961234"/>
    <lineage>
        <taxon>Eukaryota</taxon>
        <taxon>Viridiplantae</taxon>
        <taxon>Streptophyta</taxon>
        <taxon>Embryophyta</taxon>
        <taxon>Tracheophyta</taxon>
        <taxon>Spermatophyta</taxon>
        <taxon>Magnoliopsida</taxon>
        <taxon>eudicotyledons</taxon>
        <taxon>Gunneridae</taxon>
        <taxon>Pentapetalae</taxon>
        <taxon>asterids</taxon>
        <taxon>lamiids</taxon>
        <taxon>Lamiales</taxon>
        <taxon>Orobanchaceae</taxon>
        <taxon>Pedicularideae</taxon>
        <taxon>Castillejinae</taxon>
        <taxon>Castilleja</taxon>
    </lineage>
</organism>
<dbReference type="Proteomes" id="UP001632038">
    <property type="component" value="Unassembled WGS sequence"/>
</dbReference>
<evidence type="ECO:0000256" key="4">
    <source>
        <dbReference type="ARBA" id="ARBA00023034"/>
    </source>
</evidence>
<name>A0ABD3DPK3_9LAMI</name>
<comment type="subcellular location">
    <subcellularLocation>
        <location evidence="1">Cell membrane</location>
        <topology evidence="1">Peripheral membrane protein</topology>
    </subcellularLocation>
    <subcellularLocation>
        <location evidence="2">Golgi apparatus membrane</location>
        <topology evidence="2">Peripheral membrane protein</topology>
    </subcellularLocation>
</comment>
<dbReference type="InterPro" id="IPR036865">
    <property type="entry name" value="CRAL-TRIO_dom_sf"/>
</dbReference>
<dbReference type="GO" id="GO:0005886">
    <property type="term" value="C:plasma membrane"/>
    <property type="evidence" value="ECO:0007669"/>
    <property type="project" value="UniProtKB-SubCell"/>
</dbReference>
<sequence length="313" mass="35905">MLDELHEHTGSIDMANMAFRGRGRGRGGRGFGGGGGYAKQEPFELFPVIGEIATAEYSDAKLQLIRWSGELQRHWKSSPYFYEDRKLCPESVRTSRKLMRITSIDAHHFNLYIERLGKAHPSKLMRITSIERYLKYHVQEFERAIHEKFTACSIAAKTRICSTTTILDVQGLGVKIFTVTAASLLSAMAKIDNSYYPELRKMLYTLLCTLTMMMMMKKAMTINRRGLFCIHIKRYAYTDEASDSSVDQDTVRKGCEQLQKCEEMIGKLGLFSTNETKDDISTTKLKYLLCGEYFMRRKTLFCLLPLAMKEKKP</sequence>
<evidence type="ECO:0000313" key="7">
    <source>
        <dbReference type="EMBL" id="KAL3644211.1"/>
    </source>
</evidence>
<dbReference type="InterPro" id="IPR007304">
    <property type="entry name" value="TAP46-like"/>
</dbReference>
<proteinExistence type="inferred from homology"/>
<keyword evidence="8" id="KW-1185">Reference proteome</keyword>
<dbReference type="InterPro" id="IPR051026">
    <property type="entry name" value="PI/PC_transfer"/>
</dbReference>
<protein>
    <recommendedName>
        <fullName evidence="6">CRAL-TRIO domain-containing protein</fullName>
    </recommendedName>
</protein>
<evidence type="ECO:0000256" key="3">
    <source>
        <dbReference type="ARBA" id="ARBA00022927"/>
    </source>
</evidence>
<evidence type="ECO:0000313" key="8">
    <source>
        <dbReference type="Proteomes" id="UP001632038"/>
    </source>
</evidence>
<dbReference type="GO" id="GO:0015031">
    <property type="term" value="P:protein transport"/>
    <property type="evidence" value="ECO:0007669"/>
    <property type="project" value="UniProtKB-KW"/>
</dbReference>
<evidence type="ECO:0000259" key="6">
    <source>
        <dbReference type="Pfam" id="PF00650"/>
    </source>
</evidence>
<accession>A0ABD3DPK3</accession>
<comment type="caution">
    <text evidence="7">The sequence shown here is derived from an EMBL/GenBank/DDBJ whole genome shotgun (WGS) entry which is preliminary data.</text>
</comment>
<comment type="similarity">
    <text evidence="5">Belongs to the SFH family.</text>
</comment>
<gene>
    <name evidence="7" type="ORF">CASFOL_012143</name>
</gene>
<evidence type="ECO:0000256" key="2">
    <source>
        <dbReference type="ARBA" id="ARBA00004395"/>
    </source>
</evidence>
<dbReference type="Gene3D" id="3.40.525.10">
    <property type="entry name" value="CRAL-TRIO lipid binding domain"/>
    <property type="match status" value="1"/>
</dbReference>
<keyword evidence="4" id="KW-0333">Golgi apparatus</keyword>
<evidence type="ECO:0000256" key="1">
    <source>
        <dbReference type="ARBA" id="ARBA00004202"/>
    </source>
</evidence>
<keyword evidence="3" id="KW-0813">Transport</keyword>
<evidence type="ECO:0000256" key="5">
    <source>
        <dbReference type="ARBA" id="ARBA00038020"/>
    </source>
</evidence>
<dbReference type="InterPro" id="IPR001251">
    <property type="entry name" value="CRAL-TRIO_dom"/>
</dbReference>
<dbReference type="Pfam" id="PF00650">
    <property type="entry name" value="CRAL_TRIO"/>
    <property type="match status" value="1"/>
</dbReference>
<dbReference type="GO" id="GO:0000139">
    <property type="term" value="C:Golgi membrane"/>
    <property type="evidence" value="ECO:0007669"/>
    <property type="project" value="UniProtKB-SubCell"/>
</dbReference>
<dbReference type="PANTHER" id="PTHR45657:SF8">
    <property type="entry name" value="PHOSPHATIDYLINOSITOL_PHOSPHATIDYLCHOLINE TRANSFER PROTEIN SFH13"/>
    <property type="match status" value="1"/>
</dbReference>
<keyword evidence="3" id="KW-0653">Protein transport</keyword>
<dbReference type="Pfam" id="PF04177">
    <property type="entry name" value="TAP42"/>
    <property type="match status" value="1"/>
</dbReference>
<reference evidence="8" key="1">
    <citation type="journal article" date="2024" name="IScience">
        <title>Strigolactones Initiate the Formation of Haustorium-like Structures in Castilleja.</title>
        <authorList>
            <person name="Buerger M."/>
            <person name="Peterson D."/>
            <person name="Chory J."/>
        </authorList>
    </citation>
    <scope>NUCLEOTIDE SEQUENCE [LARGE SCALE GENOMIC DNA]</scope>
</reference>
<dbReference type="EMBL" id="JAVIJP010000015">
    <property type="protein sequence ID" value="KAL3644211.1"/>
    <property type="molecule type" value="Genomic_DNA"/>
</dbReference>
<dbReference type="AlphaFoldDB" id="A0ABD3DPK3"/>
<dbReference type="Gene3D" id="1.25.40.540">
    <property type="entry name" value="TAP42-like family"/>
    <property type="match status" value="1"/>
</dbReference>
<dbReference type="PANTHER" id="PTHR45657">
    <property type="entry name" value="CRAL-TRIO DOMAIN-CONTAINING PROTEIN YKL091C-RELATED"/>
    <property type="match status" value="1"/>
</dbReference>
<dbReference type="InterPro" id="IPR038511">
    <property type="entry name" value="TAP42/TAP46-like_sf"/>
</dbReference>